<name>A0A8K0R8Z9_9PLEO</name>
<sequence>MTARSTIAEGAQRALEQHLLADSKLNLPSDVLAQKDRVKFTPDAETPFLPTSLQMTESSASLWALLGMLSNSIVERRYGATQENIEVNVYSATLFLMSAFLYRSGDKGIWDPYLNDRTAPFDHGKIRDRYRILATNIYQAKDKRFYHLHGSLDTSATLEMLGLPQFRPDLEQASNEEIKAVYAEEVAKHDSEWLDIEANEHRRQAGTICYTFEEFTKTSHGKVMMDEPLYSVQRVDHELKAVSWPSALPGDERPLAGIKVIDITRVIAGPTISRVLSLLGADVLRISHSAKLPDTVLLYDTQIGKRDTTIDLKSLDGKKKLRKLIEGADVFIDGYRPGAMDRLGFSRKLILEIAKRRGKGIVHARENCYGWKGEWSHRSGWQQIADAVSGATWAQGKYLGLDEPAIPLLPNSDYQTGMVGAIAIVQALSERAMHGGSYAVDTSLTQYNIWFQRLGLFDENTCSAIRSRNEGFKLRHNTELPAMVNAVKESSKKAAGEGAGKLWDQERFTESVMEWGKDGELASHVDWSKIVSFTDQKGVRKQRWAHSRGSCKPGSHEPEWL</sequence>
<dbReference type="PANTHER" id="PTHR48229:SF1">
    <property type="entry name" value="ALPHA METHYLACYL-COA RACEMASE-RELATED"/>
    <property type="match status" value="1"/>
</dbReference>
<proteinExistence type="inferred from homology"/>
<gene>
    <name evidence="2" type="ORF">FB567DRAFT_307654</name>
</gene>
<comment type="caution">
    <text evidence="2">The sequence shown here is derived from an EMBL/GenBank/DDBJ whole genome shotgun (WGS) entry which is preliminary data.</text>
</comment>
<dbReference type="AlphaFoldDB" id="A0A8K0R8Z9"/>
<dbReference type="InterPro" id="IPR023606">
    <property type="entry name" value="CoA-Trfase_III_dom_1_sf"/>
</dbReference>
<dbReference type="PANTHER" id="PTHR48229">
    <property type="entry name" value="CAIB/BAIF FAMILY ENZYME (AFU_ORTHOLOGUE AFUA_1G05360)-RELATED"/>
    <property type="match status" value="1"/>
</dbReference>
<dbReference type="InterPro" id="IPR003673">
    <property type="entry name" value="CoA-Trfase_fam_III"/>
</dbReference>
<dbReference type="InterPro" id="IPR052985">
    <property type="entry name" value="CoA-trans_III_biosynth/detox"/>
</dbReference>
<reference evidence="2" key="1">
    <citation type="journal article" date="2021" name="Nat. Commun.">
        <title>Genetic determinants of endophytism in the Arabidopsis root mycobiome.</title>
        <authorList>
            <person name="Mesny F."/>
            <person name="Miyauchi S."/>
            <person name="Thiergart T."/>
            <person name="Pickel B."/>
            <person name="Atanasova L."/>
            <person name="Karlsson M."/>
            <person name="Huettel B."/>
            <person name="Barry K.W."/>
            <person name="Haridas S."/>
            <person name="Chen C."/>
            <person name="Bauer D."/>
            <person name="Andreopoulos W."/>
            <person name="Pangilinan J."/>
            <person name="LaButti K."/>
            <person name="Riley R."/>
            <person name="Lipzen A."/>
            <person name="Clum A."/>
            <person name="Drula E."/>
            <person name="Henrissat B."/>
            <person name="Kohler A."/>
            <person name="Grigoriev I.V."/>
            <person name="Martin F.M."/>
            <person name="Hacquard S."/>
        </authorList>
    </citation>
    <scope>NUCLEOTIDE SEQUENCE</scope>
    <source>
        <strain evidence="2">MPI-SDFR-AT-0120</strain>
    </source>
</reference>
<keyword evidence="3" id="KW-1185">Reference proteome</keyword>
<accession>A0A8K0R8Z9</accession>
<dbReference type="OrthoDB" id="2308815at2759"/>
<comment type="similarity">
    <text evidence="1">Belongs to the CoA-transferase III family.</text>
</comment>
<dbReference type="Pfam" id="PF02515">
    <property type="entry name" value="CoA_transf_3"/>
    <property type="match status" value="1"/>
</dbReference>
<evidence type="ECO:0000256" key="1">
    <source>
        <dbReference type="ARBA" id="ARBA00008383"/>
    </source>
</evidence>
<dbReference type="EMBL" id="JAGMVJ010000006">
    <property type="protein sequence ID" value="KAH7089680.1"/>
    <property type="molecule type" value="Genomic_DNA"/>
</dbReference>
<evidence type="ECO:0000313" key="2">
    <source>
        <dbReference type="EMBL" id="KAH7089680.1"/>
    </source>
</evidence>
<organism evidence="2 3">
    <name type="scientific">Paraphoma chrysanthemicola</name>
    <dbReference type="NCBI Taxonomy" id="798071"/>
    <lineage>
        <taxon>Eukaryota</taxon>
        <taxon>Fungi</taxon>
        <taxon>Dikarya</taxon>
        <taxon>Ascomycota</taxon>
        <taxon>Pezizomycotina</taxon>
        <taxon>Dothideomycetes</taxon>
        <taxon>Pleosporomycetidae</taxon>
        <taxon>Pleosporales</taxon>
        <taxon>Pleosporineae</taxon>
        <taxon>Phaeosphaeriaceae</taxon>
        <taxon>Paraphoma</taxon>
    </lineage>
</organism>
<dbReference type="SUPFAM" id="SSF89796">
    <property type="entry name" value="CoA-transferase family III (CaiB/BaiF)"/>
    <property type="match status" value="2"/>
</dbReference>
<dbReference type="Gene3D" id="3.40.50.10540">
    <property type="entry name" value="Crotonobetainyl-coa:carnitine coa-transferase, domain 1"/>
    <property type="match status" value="1"/>
</dbReference>
<dbReference type="GO" id="GO:0003824">
    <property type="term" value="F:catalytic activity"/>
    <property type="evidence" value="ECO:0007669"/>
    <property type="project" value="InterPro"/>
</dbReference>
<protein>
    <submittedName>
        <fullName evidence="2">CAIB/BAIF family enzyme</fullName>
    </submittedName>
</protein>
<evidence type="ECO:0000313" key="3">
    <source>
        <dbReference type="Proteomes" id="UP000813461"/>
    </source>
</evidence>
<dbReference type="Proteomes" id="UP000813461">
    <property type="component" value="Unassembled WGS sequence"/>
</dbReference>